<evidence type="ECO:0000313" key="2">
    <source>
        <dbReference type="EMBL" id="KAJ7651769.1"/>
    </source>
</evidence>
<reference evidence="2" key="1">
    <citation type="submission" date="2023-03" db="EMBL/GenBank/DDBJ databases">
        <title>Massive genome expansion in bonnet fungi (Mycena s.s.) driven by repeated elements and novel gene families across ecological guilds.</title>
        <authorList>
            <consortium name="Lawrence Berkeley National Laboratory"/>
            <person name="Harder C.B."/>
            <person name="Miyauchi S."/>
            <person name="Viragh M."/>
            <person name="Kuo A."/>
            <person name="Thoen E."/>
            <person name="Andreopoulos B."/>
            <person name="Lu D."/>
            <person name="Skrede I."/>
            <person name="Drula E."/>
            <person name="Henrissat B."/>
            <person name="Morin E."/>
            <person name="Kohler A."/>
            <person name="Barry K."/>
            <person name="LaButti K."/>
            <person name="Morin E."/>
            <person name="Salamov A."/>
            <person name="Lipzen A."/>
            <person name="Mereny Z."/>
            <person name="Hegedus B."/>
            <person name="Baldrian P."/>
            <person name="Stursova M."/>
            <person name="Weitz H."/>
            <person name="Taylor A."/>
            <person name="Grigoriev I.V."/>
            <person name="Nagy L.G."/>
            <person name="Martin F."/>
            <person name="Kauserud H."/>
        </authorList>
    </citation>
    <scope>NUCLEOTIDE SEQUENCE</scope>
    <source>
        <strain evidence="2">CBHHK067</strain>
    </source>
</reference>
<comment type="caution">
    <text evidence="2">The sequence shown here is derived from an EMBL/GenBank/DDBJ whole genome shotgun (WGS) entry which is preliminary data.</text>
</comment>
<evidence type="ECO:0000313" key="3">
    <source>
        <dbReference type="Proteomes" id="UP001221757"/>
    </source>
</evidence>
<protein>
    <submittedName>
        <fullName evidence="2">Uncharacterized protein</fullName>
    </submittedName>
</protein>
<feature type="compositionally biased region" description="Basic and acidic residues" evidence="1">
    <location>
        <begin position="24"/>
        <end position="48"/>
    </location>
</feature>
<accession>A0AAD7CNR0</accession>
<dbReference type="AlphaFoldDB" id="A0AAD7CNR0"/>
<dbReference type="Proteomes" id="UP001221757">
    <property type="component" value="Unassembled WGS sequence"/>
</dbReference>
<sequence length="228" mass="26055">MELDGHRQKARNIDAIAGDIAFDGDTRTSKTRGKKEDGGHSVFNERDRERKRKVRARVAADERMKRGGVPKCERRRAAEEQSASEKTMCITSKAWRMASHGRGMRFCARVRTKKPEAQLKADAEEFLRTLETVSEGGDIMRKYGTHRRQRNAEGTHIRTDGRWTQLRYKHVHSDGTRGIIVPAVQRPDGLRKRGVRIAPVQAELYLTRAAHSARTGAKNSNRHSWLRF</sequence>
<feature type="region of interest" description="Disordered" evidence="1">
    <location>
        <begin position="23"/>
        <end position="57"/>
    </location>
</feature>
<organism evidence="2 3">
    <name type="scientific">Mycena rosella</name>
    <name type="common">Pink bonnet</name>
    <name type="synonym">Agaricus rosellus</name>
    <dbReference type="NCBI Taxonomy" id="1033263"/>
    <lineage>
        <taxon>Eukaryota</taxon>
        <taxon>Fungi</taxon>
        <taxon>Dikarya</taxon>
        <taxon>Basidiomycota</taxon>
        <taxon>Agaricomycotina</taxon>
        <taxon>Agaricomycetes</taxon>
        <taxon>Agaricomycetidae</taxon>
        <taxon>Agaricales</taxon>
        <taxon>Marasmiineae</taxon>
        <taxon>Mycenaceae</taxon>
        <taxon>Mycena</taxon>
    </lineage>
</organism>
<proteinExistence type="predicted"/>
<evidence type="ECO:0000256" key="1">
    <source>
        <dbReference type="SAM" id="MobiDB-lite"/>
    </source>
</evidence>
<keyword evidence="3" id="KW-1185">Reference proteome</keyword>
<dbReference type="EMBL" id="JARKIE010000360">
    <property type="protein sequence ID" value="KAJ7651769.1"/>
    <property type="molecule type" value="Genomic_DNA"/>
</dbReference>
<name>A0AAD7CNR0_MYCRO</name>
<gene>
    <name evidence="2" type="ORF">B0H17DRAFT_1147653</name>
</gene>